<evidence type="ECO:0000256" key="1">
    <source>
        <dbReference type="ARBA" id="ARBA00006987"/>
    </source>
</evidence>
<name>A0A418SCY4_9RHOB</name>
<dbReference type="EMBL" id="CP060437">
    <property type="protein sequence ID" value="QPM92350.1"/>
    <property type="molecule type" value="Genomic_DNA"/>
</dbReference>
<dbReference type="SUPFAM" id="SSF53850">
    <property type="entry name" value="Periplasmic binding protein-like II"/>
    <property type="match status" value="1"/>
</dbReference>
<dbReference type="KEGG" id="palw:PSAL_036140"/>
<geneLocation type="plasmid" evidence="2 3">
    <name>p202</name>
</geneLocation>
<protein>
    <submittedName>
        <fullName evidence="2">Uncharacterized protein</fullName>
    </submittedName>
</protein>
<reference evidence="2 3" key="1">
    <citation type="submission" date="2020-08" db="EMBL/GenBank/DDBJ databases">
        <title>Genome sequence of Rhodobacteraceae bacterium Lw-13e.</title>
        <authorList>
            <person name="Poehlein A."/>
            <person name="Wolter L."/>
            <person name="Daniel R."/>
            <person name="Brinkhoff T."/>
        </authorList>
    </citation>
    <scope>NUCLEOTIDE SEQUENCE [LARGE SCALE GENOMIC DNA]</scope>
    <source>
        <strain evidence="2 3">Lw-13e</strain>
        <plasmid evidence="2 3">p202</plasmid>
    </source>
</reference>
<organism evidence="2 3">
    <name type="scientific">Pseudooceanicola algae</name>
    <dbReference type="NCBI Taxonomy" id="1537215"/>
    <lineage>
        <taxon>Bacteria</taxon>
        <taxon>Pseudomonadati</taxon>
        <taxon>Pseudomonadota</taxon>
        <taxon>Alphaproteobacteria</taxon>
        <taxon>Rhodobacterales</taxon>
        <taxon>Paracoccaceae</taxon>
        <taxon>Pseudooceanicola</taxon>
    </lineage>
</organism>
<dbReference type="InterPro" id="IPR042100">
    <property type="entry name" value="Bug_dom1"/>
</dbReference>
<dbReference type="RefSeq" id="WP_196222868.1">
    <property type="nucleotide sequence ID" value="NZ_CP060437.1"/>
</dbReference>
<accession>A0A418SCY4</accession>
<proteinExistence type="inferred from homology"/>
<dbReference type="Gene3D" id="3.40.190.150">
    <property type="entry name" value="Bordetella uptake gene, domain 1"/>
    <property type="match status" value="1"/>
</dbReference>
<dbReference type="PANTHER" id="PTHR42928">
    <property type="entry name" value="TRICARBOXYLATE-BINDING PROTEIN"/>
    <property type="match status" value="1"/>
</dbReference>
<evidence type="ECO:0000313" key="3">
    <source>
        <dbReference type="Proteomes" id="UP000283786"/>
    </source>
</evidence>
<dbReference type="InterPro" id="IPR005064">
    <property type="entry name" value="BUG"/>
</dbReference>
<evidence type="ECO:0000313" key="2">
    <source>
        <dbReference type="EMBL" id="QPM92350.1"/>
    </source>
</evidence>
<comment type="similarity">
    <text evidence="1">Belongs to the UPF0065 (bug) family.</text>
</comment>
<dbReference type="PIRSF" id="PIRSF017082">
    <property type="entry name" value="YflP"/>
    <property type="match status" value="1"/>
</dbReference>
<keyword evidence="3" id="KW-1185">Reference proteome</keyword>
<dbReference type="CDD" id="cd07012">
    <property type="entry name" value="PBP2_Bug_TTT"/>
    <property type="match status" value="1"/>
</dbReference>
<dbReference type="Proteomes" id="UP000283786">
    <property type="component" value="Plasmid p202"/>
</dbReference>
<dbReference type="Pfam" id="PF03401">
    <property type="entry name" value="TctC"/>
    <property type="match status" value="1"/>
</dbReference>
<dbReference type="PANTHER" id="PTHR42928:SF5">
    <property type="entry name" value="BLR1237 PROTEIN"/>
    <property type="match status" value="1"/>
</dbReference>
<dbReference type="Gene3D" id="3.40.190.10">
    <property type="entry name" value="Periplasmic binding protein-like II"/>
    <property type="match status" value="1"/>
</dbReference>
<sequence>MLKDVIKSGRRVFCATGIALIATAGAAMADWPEKAVTVIVPWSAGGGTDATARAVASELEEIFGQPFNVVNRTGGGGLVGHSAIANADADGYTLGVITIESTMYAAQGLAGVTPEDFTYVGRFNADPIAINIAADAPYGDAKGLIGAMEEDPMSIAASGANRGGLSHLAWLGLLEQLGIPADHVNWVASDGSAPALQQLASGAIDVVSTSPAEAHSLVDAGEAKTVALISSERSSLYPDLPTTTEIFGTDWSPLPFRAVAGPKGIPDEVVSKVEAALKEITEDPDFVSMMSSRGFSVAYQDAATFEQTVKSSAAGLTGAMKSAGLSQ</sequence>
<keyword evidence="2" id="KW-0614">Plasmid</keyword>
<dbReference type="AlphaFoldDB" id="A0A418SCY4"/>
<gene>
    <name evidence="2" type="ORF">PSAL_036140</name>
</gene>